<dbReference type="EMBL" id="JANJYI010000005">
    <property type="protein sequence ID" value="KAK2648507.1"/>
    <property type="molecule type" value="Genomic_DNA"/>
</dbReference>
<comment type="caution">
    <text evidence="2">The sequence shown here is derived from an EMBL/GenBank/DDBJ whole genome shotgun (WGS) entry which is preliminary data.</text>
</comment>
<dbReference type="Pfam" id="PF00078">
    <property type="entry name" value="RVT_1"/>
    <property type="match status" value="1"/>
</dbReference>
<dbReference type="PANTHER" id="PTHR46890">
    <property type="entry name" value="NON-LTR RETROLELEMENT REVERSE TRANSCRIPTASE-LIKE PROTEIN-RELATED"/>
    <property type="match status" value="1"/>
</dbReference>
<reference evidence="2" key="1">
    <citation type="journal article" date="2023" name="Plant J.">
        <title>Genome sequences and population genomics provide insights into the demographic history, inbreeding, and mutation load of two 'living fossil' tree species of Dipteronia.</title>
        <authorList>
            <person name="Feng Y."/>
            <person name="Comes H.P."/>
            <person name="Chen J."/>
            <person name="Zhu S."/>
            <person name="Lu R."/>
            <person name="Zhang X."/>
            <person name="Li P."/>
            <person name="Qiu J."/>
            <person name="Olsen K.M."/>
            <person name="Qiu Y."/>
        </authorList>
    </citation>
    <scope>NUCLEOTIDE SEQUENCE</scope>
    <source>
        <strain evidence="2">KIB01</strain>
    </source>
</reference>
<accession>A0AAD9U6F7</accession>
<gene>
    <name evidence="2" type="ORF">Ddye_015996</name>
</gene>
<evidence type="ECO:0000259" key="1">
    <source>
        <dbReference type="Pfam" id="PF00078"/>
    </source>
</evidence>
<organism evidence="2 3">
    <name type="scientific">Dipteronia dyeriana</name>
    <dbReference type="NCBI Taxonomy" id="168575"/>
    <lineage>
        <taxon>Eukaryota</taxon>
        <taxon>Viridiplantae</taxon>
        <taxon>Streptophyta</taxon>
        <taxon>Embryophyta</taxon>
        <taxon>Tracheophyta</taxon>
        <taxon>Spermatophyta</taxon>
        <taxon>Magnoliopsida</taxon>
        <taxon>eudicotyledons</taxon>
        <taxon>Gunneridae</taxon>
        <taxon>Pentapetalae</taxon>
        <taxon>rosids</taxon>
        <taxon>malvids</taxon>
        <taxon>Sapindales</taxon>
        <taxon>Sapindaceae</taxon>
        <taxon>Hippocastanoideae</taxon>
        <taxon>Acereae</taxon>
        <taxon>Dipteronia</taxon>
    </lineage>
</organism>
<dbReference type="PANTHER" id="PTHR46890:SF48">
    <property type="entry name" value="RNA-DIRECTED DNA POLYMERASE"/>
    <property type="match status" value="1"/>
</dbReference>
<protein>
    <recommendedName>
        <fullName evidence="1">Reverse transcriptase domain-containing protein</fullName>
    </recommendedName>
</protein>
<dbReference type="InterPro" id="IPR000477">
    <property type="entry name" value="RT_dom"/>
</dbReference>
<keyword evidence="3" id="KW-1185">Reference proteome</keyword>
<dbReference type="InterPro" id="IPR052343">
    <property type="entry name" value="Retrotransposon-Effector_Assoc"/>
</dbReference>
<name>A0AAD9U6F7_9ROSI</name>
<dbReference type="SUPFAM" id="SSF56672">
    <property type="entry name" value="DNA/RNA polymerases"/>
    <property type="match status" value="1"/>
</dbReference>
<evidence type="ECO:0000313" key="2">
    <source>
        <dbReference type="EMBL" id="KAK2648507.1"/>
    </source>
</evidence>
<evidence type="ECO:0000313" key="3">
    <source>
        <dbReference type="Proteomes" id="UP001280121"/>
    </source>
</evidence>
<feature type="domain" description="Reverse transcriptase" evidence="1">
    <location>
        <begin position="111"/>
        <end position="271"/>
    </location>
</feature>
<dbReference type="AlphaFoldDB" id="A0AAD9U6F7"/>
<sequence>MKTEVVQHFKDLFMERHSFGLYYHLPMFFLTISEAELARLLLAVDETKLKNSLFSIGGLKAPRLEGFPSIFFQKFWNVCKGDLMDLVLDCFTKGCVPSLLNNTLISLIPKIPNPTTLSHFRPISLCNTTYKLISKIRVQRLRGLLPKLVNPNQVAFVPGRQIQDNIIVAQQVLNKFRIAKGINGLISWKIDLSKAYDKIQWSFIKLVLEEQGIVGDLNNLIMSCVFHNKVILNGEMTDNFTPKCDIKQGDPISPYIFVLFMEKLSHIIHQKLLDGRRG</sequence>
<proteinExistence type="predicted"/>
<dbReference type="Proteomes" id="UP001280121">
    <property type="component" value="Unassembled WGS sequence"/>
</dbReference>
<dbReference type="InterPro" id="IPR043502">
    <property type="entry name" value="DNA/RNA_pol_sf"/>
</dbReference>
<dbReference type="CDD" id="cd01650">
    <property type="entry name" value="RT_nLTR_like"/>
    <property type="match status" value="1"/>
</dbReference>